<evidence type="ECO:0000256" key="1">
    <source>
        <dbReference type="SAM" id="MobiDB-lite"/>
    </source>
</evidence>
<feature type="compositionally biased region" description="Basic residues" evidence="1">
    <location>
        <begin position="886"/>
        <end position="896"/>
    </location>
</feature>
<dbReference type="AlphaFoldDB" id="A0A9W9UN02"/>
<dbReference type="EMBL" id="JAPZBR010000006">
    <property type="protein sequence ID" value="KAJ5350304.1"/>
    <property type="molecule type" value="Genomic_DNA"/>
</dbReference>
<proteinExistence type="predicted"/>
<gene>
    <name evidence="2" type="ORF">N7541_008031</name>
</gene>
<comment type="caution">
    <text evidence="2">The sequence shown here is derived from an EMBL/GenBank/DDBJ whole genome shotgun (WGS) entry which is preliminary data.</text>
</comment>
<sequence length="896" mass="103796">MAPTPVHPAQTDEHQYWTDPILCEETRARLEHFRSLGWLPPNFKPKTLEGIAVVERYWRKYCIQSNEDYVDFLLLEDQTIYMNFFDWMFKTSRKKLLQSYDEYWRRLCQYFELFARRRVGEDARQQMRRFLEGVFPAERKIPRRTKDKNTLDVDAFGVIYRHHWVHSRFFRHGSMIVQFAAVQLWSAITGTRPGVLLPQDTSSPGNPVLGKRKRDDTFQSDLPKHISLKDLPDSVCYRDIELFYLKDLQSKRDVLCAIIEFRNLKGRPEGADGTKFFMHGDYQLAYCPITQIIAFAFRDRAFANADLTPELIWRLRVPRGNSSLPLRWKPEVLNVPLLRRLERTPYGYRLDGSLPMTYDSSRQALKELGRDARFEDDIGHYNYRRWTANEVNKNFTSQERQRVLGQSGDAVFEKHYQSQFIARDLQHVVLLRPSQEGLVRFAGSMLRKRDLSAPSDLTEAHKRAICQNPEILQLRREKRELMAEMRSVAGTIKNARDTFPHLFQRHETVKKDLAKLRKALAIETRETARKDYFNNAPVLEVDRQIKQMLLGESDVEERDADSSAEEDWELPIPDYVFPERARLVENFYGPDAEDFHEDKLLTRRIQVTKDMVALLLLCEPSRRGNRVNWDLDEEENIHTEQPEQLASDDDTQICPTDVCIICFGESRRSASNPPPHKFPSKRPDSLRRHLIDSHLLHAHDGISCNWEACRTLPKFAKITEFLAHANKEHEYDIKIKLCHLSERPRASHRDGSSRETSTESENRQGTETPASSVDFDMTNIDPRLMRPGPITVVKPSACPSNTDISASPPGCPVTTTDSNSAEISARRVTRGTAKAANIEPGPKLESSSQHATRSSRKIRRPEEQPGRQQKGKGRPGKSKASSVRYTPRRSKRLRTQ</sequence>
<feature type="compositionally biased region" description="Polar residues" evidence="1">
    <location>
        <begin position="813"/>
        <end position="822"/>
    </location>
</feature>
<protein>
    <recommendedName>
        <fullName evidence="4">FluG domain-containing protein</fullName>
    </recommendedName>
</protein>
<evidence type="ECO:0008006" key="4">
    <source>
        <dbReference type="Google" id="ProtNLM"/>
    </source>
</evidence>
<dbReference type="Proteomes" id="UP001148299">
    <property type="component" value="Unassembled WGS sequence"/>
</dbReference>
<feature type="region of interest" description="Disordered" evidence="1">
    <location>
        <begin position="196"/>
        <end position="215"/>
    </location>
</feature>
<dbReference type="InterPro" id="IPR021842">
    <property type="entry name" value="DUF3435"/>
</dbReference>
<feature type="compositionally biased region" description="Basic and acidic residues" evidence="1">
    <location>
        <begin position="743"/>
        <end position="764"/>
    </location>
</feature>
<organism evidence="2 3">
    <name type="scientific">Penicillium brevicompactum</name>
    <dbReference type="NCBI Taxonomy" id="5074"/>
    <lineage>
        <taxon>Eukaryota</taxon>
        <taxon>Fungi</taxon>
        <taxon>Dikarya</taxon>
        <taxon>Ascomycota</taxon>
        <taxon>Pezizomycotina</taxon>
        <taxon>Eurotiomycetes</taxon>
        <taxon>Eurotiomycetidae</taxon>
        <taxon>Eurotiales</taxon>
        <taxon>Aspergillaceae</taxon>
        <taxon>Penicillium</taxon>
    </lineage>
</organism>
<dbReference type="Pfam" id="PF11917">
    <property type="entry name" value="DUF3435"/>
    <property type="match status" value="1"/>
</dbReference>
<reference evidence="2" key="2">
    <citation type="journal article" date="2023" name="IMA Fungus">
        <title>Comparative genomic study of the Penicillium genus elucidates a diverse pangenome and 15 lateral gene transfer events.</title>
        <authorList>
            <person name="Petersen C."/>
            <person name="Sorensen T."/>
            <person name="Nielsen M.R."/>
            <person name="Sondergaard T.E."/>
            <person name="Sorensen J.L."/>
            <person name="Fitzpatrick D.A."/>
            <person name="Frisvad J.C."/>
            <person name="Nielsen K.L."/>
        </authorList>
    </citation>
    <scope>NUCLEOTIDE SEQUENCE</scope>
    <source>
        <strain evidence="2">IBT 35675</strain>
    </source>
</reference>
<dbReference type="PANTHER" id="PTHR37535">
    <property type="entry name" value="FLUG DOMAIN PROTEIN"/>
    <property type="match status" value="1"/>
</dbReference>
<accession>A0A9W9UN02</accession>
<evidence type="ECO:0000313" key="3">
    <source>
        <dbReference type="Proteomes" id="UP001148299"/>
    </source>
</evidence>
<dbReference type="PANTHER" id="PTHR37535:SF4">
    <property type="entry name" value="FLUG DOMAIN-CONTAINING PROTEIN"/>
    <property type="match status" value="1"/>
</dbReference>
<dbReference type="OrthoDB" id="4485682at2759"/>
<evidence type="ECO:0000313" key="2">
    <source>
        <dbReference type="EMBL" id="KAJ5350304.1"/>
    </source>
</evidence>
<keyword evidence="3" id="KW-1185">Reference proteome</keyword>
<name>A0A9W9UN02_PENBR</name>
<feature type="region of interest" description="Disordered" evidence="1">
    <location>
        <begin position="743"/>
        <end position="896"/>
    </location>
</feature>
<reference evidence="2" key="1">
    <citation type="submission" date="2022-12" db="EMBL/GenBank/DDBJ databases">
        <authorList>
            <person name="Petersen C."/>
        </authorList>
    </citation>
    <scope>NUCLEOTIDE SEQUENCE</scope>
    <source>
        <strain evidence="2">IBT 35675</strain>
    </source>
</reference>